<comment type="caution">
    <text evidence="5">The sequence shown here is derived from an EMBL/GenBank/DDBJ whole genome shotgun (WGS) entry which is preliminary data.</text>
</comment>
<evidence type="ECO:0000256" key="2">
    <source>
        <dbReference type="ARBA" id="ARBA00023125"/>
    </source>
</evidence>
<dbReference type="PANTHER" id="PTHR46796:SF15">
    <property type="entry name" value="BLL1074 PROTEIN"/>
    <property type="match status" value="1"/>
</dbReference>
<dbReference type="GO" id="GO:0003700">
    <property type="term" value="F:DNA-binding transcription factor activity"/>
    <property type="evidence" value="ECO:0007669"/>
    <property type="project" value="InterPro"/>
</dbReference>
<reference evidence="5 6" key="1">
    <citation type="journal article" date="2017" name="New Microbes New Infect">
        <title>Genome sequence of 'Leucobacter massiliensis' sp. nov. isolated from human pharynx after travel to the 2014 Hajj.</title>
        <authorList>
            <person name="Leangapichart T."/>
            <person name="Gautret P."/>
            <person name="Nguyen T.T."/>
            <person name="Armstrong N."/>
            <person name="Rolain J.M."/>
        </authorList>
    </citation>
    <scope>NUCLEOTIDE SEQUENCE [LARGE SCALE GENOMIC DNA]</scope>
    <source>
        <strain evidence="5 6">122RC15</strain>
    </source>
</reference>
<organism evidence="5 6">
    <name type="scientific">Leucobacter massiliensis</name>
    <dbReference type="NCBI Taxonomy" id="1686285"/>
    <lineage>
        <taxon>Bacteria</taxon>
        <taxon>Bacillati</taxon>
        <taxon>Actinomycetota</taxon>
        <taxon>Actinomycetes</taxon>
        <taxon>Micrococcales</taxon>
        <taxon>Microbacteriaceae</taxon>
        <taxon>Leucobacter</taxon>
    </lineage>
</organism>
<dbReference type="PANTHER" id="PTHR46796">
    <property type="entry name" value="HTH-TYPE TRANSCRIPTIONAL ACTIVATOR RHAS-RELATED"/>
    <property type="match status" value="1"/>
</dbReference>
<dbReference type="Pfam" id="PF12833">
    <property type="entry name" value="HTH_18"/>
    <property type="match status" value="1"/>
</dbReference>
<evidence type="ECO:0000313" key="5">
    <source>
        <dbReference type="EMBL" id="PRI11042.1"/>
    </source>
</evidence>
<evidence type="ECO:0000256" key="3">
    <source>
        <dbReference type="ARBA" id="ARBA00023163"/>
    </source>
</evidence>
<dbReference type="InterPro" id="IPR050204">
    <property type="entry name" value="AraC_XylS_family_regulators"/>
</dbReference>
<proteinExistence type="predicted"/>
<dbReference type="OrthoDB" id="2559672at2"/>
<keyword evidence="6" id="KW-1185">Reference proteome</keyword>
<feature type="domain" description="HTH araC/xylS-type" evidence="4">
    <location>
        <begin position="128"/>
        <end position="225"/>
    </location>
</feature>
<dbReference type="InterPro" id="IPR009057">
    <property type="entry name" value="Homeodomain-like_sf"/>
</dbReference>
<evidence type="ECO:0000313" key="6">
    <source>
        <dbReference type="Proteomes" id="UP000238650"/>
    </source>
</evidence>
<dbReference type="Gene3D" id="1.10.10.60">
    <property type="entry name" value="Homeodomain-like"/>
    <property type="match status" value="1"/>
</dbReference>
<name>A0A2S9QN82_9MICO</name>
<keyword evidence="2" id="KW-0238">DNA-binding</keyword>
<dbReference type="SUPFAM" id="SSF46689">
    <property type="entry name" value="Homeodomain-like"/>
    <property type="match status" value="1"/>
</dbReference>
<gene>
    <name evidence="5" type="ORF">B4915_09250</name>
</gene>
<evidence type="ECO:0000259" key="4">
    <source>
        <dbReference type="PROSITE" id="PS01124"/>
    </source>
</evidence>
<dbReference type="GO" id="GO:0043565">
    <property type="term" value="F:sequence-specific DNA binding"/>
    <property type="evidence" value="ECO:0007669"/>
    <property type="project" value="InterPro"/>
</dbReference>
<dbReference type="SMART" id="SM00342">
    <property type="entry name" value="HTH_ARAC"/>
    <property type="match status" value="1"/>
</dbReference>
<dbReference type="EMBL" id="MWZD01000017">
    <property type="protein sequence ID" value="PRI11042.1"/>
    <property type="molecule type" value="Genomic_DNA"/>
</dbReference>
<dbReference type="Proteomes" id="UP000238650">
    <property type="component" value="Unassembled WGS sequence"/>
</dbReference>
<protein>
    <recommendedName>
        <fullName evidence="4">HTH araC/xylS-type domain-containing protein</fullName>
    </recommendedName>
</protein>
<keyword evidence="1" id="KW-0805">Transcription regulation</keyword>
<evidence type="ECO:0000256" key="1">
    <source>
        <dbReference type="ARBA" id="ARBA00023015"/>
    </source>
</evidence>
<dbReference type="PROSITE" id="PS01124">
    <property type="entry name" value="HTH_ARAC_FAMILY_2"/>
    <property type="match status" value="1"/>
</dbReference>
<sequence>MYLETRLPLGLTLWQSRSDFGSMVPADGCTDLIVRDGQLVVAGPSTRWIATSSDGDSGSVGLRLPPGFAGAVLGTSPVDLVDRAAAIEDLIPHDAAAGLRAAMLPVARDPGLSDALSARVLDRMATPRRRLNFIRHAAGRAASVRTVAAELGESERTFRRRMLSDFGYGYATLVRIQRAANARHLLERGAKPSEAAATAGFADQAHLTREFRRLVGITPAQFAGSSA</sequence>
<dbReference type="InterPro" id="IPR018060">
    <property type="entry name" value="HTH_AraC"/>
</dbReference>
<keyword evidence="3" id="KW-0804">Transcription</keyword>
<dbReference type="AlphaFoldDB" id="A0A2S9QN82"/>
<accession>A0A2S9QN82</accession>